<feature type="domain" description="Calcineurin-like phosphoesterase" evidence="1">
    <location>
        <begin position="1"/>
        <end position="175"/>
    </location>
</feature>
<organism evidence="2 3">
    <name type="scientific">Plebeiibacterium sediminum</name>
    <dbReference type="NCBI Taxonomy" id="2992112"/>
    <lineage>
        <taxon>Bacteria</taxon>
        <taxon>Pseudomonadati</taxon>
        <taxon>Bacteroidota</taxon>
        <taxon>Bacteroidia</taxon>
        <taxon>Marinilabiliales</taxon>
        <taxon>Marinilabiliaceae</taxon>
        <taxon>Plebeiibacterium</taxon>
    </lineage>
</organism>
<dbReference type="InterPro" id="IPR051918">
    <property type="entry name" value="STPP_CPPED1"/>
</dbReference>
<evidence type="ECO:0000313" key="3">
    <source>
        <dbReference type="Proteomes" id="UP001209229"/>
    </source>
</evidence>
<dbReference type="AlphaFoldDB" id="A0AAE3M9B2"/>
<dbReference type="PANTHER" id="PTHR43143:SF1">
    <property type="entry name" value="SERINE_THREONINE-PROTEIN PHOSPHATASE CPPED1"/>
    <property type="match status" value="1"/>
</dbReference>
<dbReference type="GO" id="GO:0016787">
    <property type="term" value="F:hydrolase activity"/>
    <property type="evidence" value="ECO:0007669"/>
    <property type="project" value="InterPro"/>
</dbReference>
<keyword evidence="3" id="KW-1185">Reference proteome</keyword>
<reference evidence="2" key="1">
    <citation type="submission" date="2022-10" db="EMBL/GenBank/DDBJ databases">
        <authorList>
            <person name="Yu W.X."/>
        </authorList>
    </citation>
    <scope>NUCLEOTIDE SEQUENCE</scope>
    <source>
        <strain evidence="2">AAT</strain>
    </source>
</reference>
<accession>A0AAE3M9B2</accession>
<dbReference type="InterPro" id="IPR004843">
    <property type="entry name" value="Calcineurin-like_PHP"/>
</dbReference>
<dbReference type="InterPro" id="IPR029052">
    <property type="entry name" value="Metallo-depent_PP-like"/>
</dbReference>
<gene>
    <name evidence="2" type="ORF">OM075_21110</name>
</gene>
<dbReference type="Pfam" id="PF00149">
    <property type="entry name" value="Metallophos"/>
    <property type="match status" value="1"/>
</dbReference>
<evidence type="ECO:0000313" key="2">
    <source>
        <dbReference type="EMBL" id="MCW3788980.1"/>
    </source>
</evidence>
<dbReference type="Gene3D" id="3.60.21.10">
    <property type="match status" value="1"/>
</dbReference>
<comment type="caution">
    <text evidence="2">The sequence shown here is derived from an EMBL/GenBank/DDBJ whole genome shotgun (WGS) entry which is preliminary data.</text>
</comment>
<name>A0AAE3M9B2_9BACT</name>
<evidence type="ECO:0000259" key="1">
    <source>
        <dbReference type="Pfam" id="PF00149"/>
    </source>
</evidence>
<dbReference type="SUPFAM" id="SSF56300">
    <property type="entry name" value="Metallo-dependent phosphatases"/>
    <property type="match status" value="1"/>
</dbReference>
<dbReference type="PANTHER" id="PTHR43143">
    <property type="entry name" value="METALLOPHOSPHOESTERASE, CALCINEURIN SUPERFAMILY"/>
    <property type="match status" value="1"/>
</dbReference>
<proteinExistence type="predicted"/>
<protein>
    <submittedName>
        <fullName evidence="2">Metallophosphoesterase</fullName>
    </submittedName>
</protein>
<dbReference type="EMBL" id="JAPDPJ010000075">
    <property type="protein sequence ID" value="MCW3788980.1"/>
    <property type="molecule type" value="Genomic_DNA"/>
</dbReference>
<dbReference type="Proteomes" id="UP001209229">
    <property type="component" value="Unassembled WGS sequence"/>
</dbReference>
<sequence>MRIAFTGDSHRFYDELNAFTQAVNSKNFEQAIDLVIHVGDLADFGLPLQYQWGNNILKQLEIPYFVVVGNHDLVGNGLSAYKEMFGTIDLSFIYRGIKFIFLNTNSREFNFDGSVPNLKWLNNEIQPSPDFTFAIVIFHVPPGDADFDTVLESDFEEILSLHNNVIFTAHGHLHGYEYYRPYSDSIPYVNVYGVENNKFNLIKIIGHDFMVETHSF</sequence>
<dbReference type="RefSeq" id="WP_301192536.1">
    <property type="nucleotide sequence ID" value="NZ_JAPDPJ010000075.1"/>
</dbReference>